<keyword evidence="4" id="KW-0804">Transcription</keyword>
<dbReference type="EMBL" id="BSFL01000001">
    <property type="protein sequence ID" value="GLK78382.1"/>
    <property type="molecule type" value="Genomic_DNA"/>
</dbReference>
<dbReference type="GO" id="GO:0003700">
    <property type="term" value="F:DNA-binding transcription factor activity"/>
    <property type="evidence" value="ECO:0007669"/>
    <property type="project" value="InterPro"/>
</dbReference>
<evidence type="ECO:0000256" key="3">
    <source>
        <dbReference type="ARBA" id="ARBA00023125"/>
    </source>
</evidence>
<dbReference type="InterPro" id="IPR036390">
    <property type="entry name" value="WH_DNA-bd_sf"/>
</dbReference>
<dbReference type="Pfam" id="PF00126">
    <property type="entry name" value="HTH_1"/>
    <property type="match status" value="1"/>
</dbReference>
<sequence length="320" mass="33313">MQPRADDLPFDLRQLTIFLAVCDAGSMAAAARRLGLTQPAVSLAVAELEARVGAGLFDRAIRPIAPTPAGVLLRQRASALVSEARQIAPMLREAGRARFPLVRLGLVDSLSRTLGPALADAIAARADEVAILSGLTAAHASALLSRNLDVMIGVDDLGDVAGLERWPIVAETHVLMLPADAPAVSDLADLARLAETHDLVRFSARSSTGVEIERHLRRIGLDLPRRLSFDTPQGVAAAVAEGGRFAIVTPLCVAEAAPPAGALTYAALPGPRLTRRLTLVAYAQELGRLPGELAALGRSRVSALVEGGGLGPLAGFVDVG</sequence>
<protein>
    <submittedName>
        <fullName evidence="6">LysR family transcriptional regulator</fullName>
    </submittedName>
</protein>
<organism evidence="6 7">
    <name type="scientific">Methylopila turkensis</name>
    <dbReference type="NCBI Taxonomy" id="1437816"/>
    <lineage>
        <taxon>Bacteria</taxon>
        <taxon>Pseudomonadati</taxon>
        <taxon>Pseudomonadota</taxon>
        <taxon>Alphaproteobacteria</taxon>
        <taxon>Hyphomicrobiales</taxon>
        <taxon>Methylopilaceae</taxon>
        <taxon>Methylopila</taxon>
    </lineage>
</organism>
<reference evidence="6" key="2">
    <citation type="submission" date="2023-01" db="EMBL/GenBank/DDBJ databases">
        <authorList>
            <person name="Sun Q."/>
            <person name="Evtushenko L."/>
        </authorList>
    </citation>
    <scope>NUCLEOTIDE SEQUENCE</scope>
    <source>
        <strain evidence="6">VKM B-2748</strain>
    </source>
</reference>
<keyword evidence="2" id="KW-0805">Transcription regulation</keyword>
<dbReference type="AlphaFoldDB" id="A0A9W6JJW1"/>
<gene>
    <name evidence="6" type="ORF">GCM10008174_01230</name>
</gene>
<dbReference type="Pfam" id="PF03466">
    <property type="entry name" value="LysR_substrate"/>
    <property type="match status" value="1"/>
</dbReference>
<evidence type="ECO:0000256" key="2">
    <source>
        <dbReference type="ARBA" id="ARBA00023015"/>
    </source>
</evidence>
<dbReference type="SUPFAM" id="SSF53850">
    <property type="entry name" value="Periplasmic binding protein-like II"/>
    <property type="match status" value="1"/>
</dbReference>
<dbReference type="Gene3D" id="3.40.190.10">
    <property type="entry name" value="Periplasmic binding protein-like II"/>
    <property type="match status" value="2"/>
</dbReference>
<dbReference type="RefSeq" id="WP_271198906.1">
    <property type="nucleotide sequence ID" value="NZ_BSFL01000001.1"/>
</dbReference>
<proteinExistence type="inferred from homology"/>
<evidence type="ECO:0000313" key="6">
    <source>
        <dbReference type="EMBL" id="GLK78382.1"/>
    </source>
</evidence>
<dbReference type="InterPro" id="IPR000847">
    <property type="entry name" value="LysR_HTH_N"/>
</dbReference>
<feature type="domain" description="HTH lysR-type" evidence="5">
    <location>
        <begin position="10"/>
        <end position="67"/>
    </location>
</feature>
<dbReference type="PANTHER" id="PTHR30126">
    <property type="entry name" value="HTH-TYPE TRANSCRIPTIONAL REGULATOR"/>
    <property type="match status" value="1"/>
</dbReference>
<dbReference type="PRINTS" id="PR00039">
    <property type="entry name" value="HTHLYSR"/>
</dbReference>
<name>A0A9W6JJW1_9HYPH</name>
<dbReference type="SUPFAM" id="SSF46785">
    <property type="entry name" value="Winged helix' DNA-binding domain"/>
    <property type="match status" value="1"/>
</dbReference>
<dbReference type="Proteomes" id="UP001143309">
    <property type="component" value="Unassembled WGS sequence"/>
</dbReference>
<evidence type="ECO:0000259" key="5">
    <source>
        <dbReference type="PROSITE" id="PS50931"/>
    </source>
</evidence>
<dbReference type="FunFam" id="1.10.10.10:FF:000001">
    <property type="entry name" value="LysR family transcriptional regulator"/>
    <property type="match status" value="1"/>
</dbReference>
<dbReference type="InterPro" id="IPR036388">
    <property type="entry name" value="WH-like_DNA-bd_sf"/>
</dbReference>
<dbReference type="InterPro" id="IPR005119">
    <property type="entry name" value="LysR_subst-bd"/>
</dbReference>
<dbReference type="PANTHER" id="PTHR30126:SF39">
    <property type="entry name" value="HTH-TYPE TRANSCRIPTIONAL REGULATOR CYSL"/>
    <property type="match status" value="1"/>
</dbReference>
<accession>A0A9W6JJW1</accession>
<reference evidence="6" key="1">
    <citation type="journal article" date="2014" name="Int. J. Syst. Evol. Microbiol.">
        <title>Complete genome sequence of Corynebacterium casei LMG S-19264T (=DSM 44701T), isolated from a smear-ripened cheese.</title>
        <authorList>
            <consortium name="US DOE Joint Genome Institute (JGI-PGF)"/>
            <person name="Walter F."/>
            <person name="Albersmeier A."/>
            <person name="Kalinowski J."/>
            <person name="Ruckert C."/>
        </authorList>
    </citation>
    <scope>NUCLEOTIDE SEQUENCE</scope>
    <source>
        <strain evidence="6">VKM B-2748</strain>
    </source>
</reference>
<keyword evidence="3" id="KW-0238">DNA-binding</keyword>
<comment type="similarity">
    <text evidence="1">Belongs to the LysR transcriptional regulatory family.</text>
</comment>
<dbReference type="GO" id="GO:0000976">
    <property type="term" value="F:transcription cis-regulatory region binding"/>
    <property type="evidence" value="ECO:0007669"/>
    <property type="project" value="TreeGrafter"/>
</dbReference>
<evidence type="ECO:0000256" key="1">
    <source>
        <dbReference type="ARBA" id="ARBA00009437"/>
    </source>
</evidence>
<evidence type="ECO:0000313" key="7">
    <source>
        <dbReference type="Proteomes" id="UP001143309"/>
    </source>
</evidence>
<dbReference type="Gene3D" id="1.10.10.10">
    <property type="entry name" value="Winged helix-like DNA-binding domain superfamily/Winged helix DNA-binding domain"/>
    <property type="match status" value="1"/>
</dbReference>
<comment type="caution">
    <text evidence="6">The sequence shown here is derived from an EMBL/GenBank/DDBJ whole genome shotgun (WGS) entry which is preliminary data.</text>
</comment>
<dbReference type="CDD" id="cd05466">
    <property type="entry name" value="PBP2_LTTR_substrate"/>
    <property type="match status" value="1"/>
</dbReference>
<keyword evidence="7" id="KW-1185">Reference proteome</keyword>
<evidence type="ECO:0000256" key="4">
    <source>
        <dbReference type="ARBA" id="ARBA00023163"/>
    </source>
</evidence>
<dbReference type="PROSITE" id="PS50931">
    <property type="entry name" value="HTH_LYSR"/>
    <property type="match status" value="1"/>
</dbReference>